<proteinExistence type="predicted"/>
<gene>
    <name evidence="1" type="ORF">DI551_07160</name>
</gene>
<accession>A0A2W5Q2C8</accession>
<protein>
    <submittedName>
        <fullName evidence="1">Uncharacterized protein</fullName>
    </submittedName>
</protein>
<dbReference type="EMBL" id="QFQB01000047">
    <property type="protein sequence ID" value="PZQ45490.1"/>
    <property type="molecule type" value="Genomic_DNA"/>
</dbReference>
<name>A0A2W5Q2C8_9BACT</name>
<dbReference type="AlphaFoldDB" id="A0A2W5Q2C8"/>
<evidence type="ECO:0000313" key="1">
    <source>
        <dbReference type="EMBL" id="PZQ45490.1"/>
    </source>
</evidence>
<comment type="caution">
    <text evidence="1">The sequence shown here is derived from an EMBL/GenBank/DDBJ whole genome shotgun (WGS) entry which is preliminary data.</text>
</comment>
<organism evidence="1 2">
    <name type="scientific">Micavibrio aeruginosavorus</name>
    <dbReference type="NCBI Taxonomy" id="349221"/>
    <lineage>
        <taxon>Bacteria</taxon>
        <taxon>Pseudomonadati</taxon>
        <taxon>Bdellovibrionota</taxon>
        <taxon>Bdellovibrionia</taxon>
        <taxon>Bdellovibrionales</taxon>
        <taxon>Pseudobdellovibrionaceae</taxon>
        <taxon>Micavibrio</taxon>
    </lineage>
</organism>
<reference evidence="1 2" key="1">
    <citation type="submission" date="2017-08" db="EMBL/GenBank/DDBJ databases">
        <title>Infants hospitalized years apart are colonized by the same room-sourced microbial strains.</title>
        <authorList>
            <person name="Brooks B."/>
            <person name="Olm M.R."/>
            <person name="Firek B.A."/>
            <person name="Baker R."/>
            <person name="Thomas B.C."/>
            <person name="Morowitz M.J."/>
            <person name="Banfield J.F."/>
        </authorList>
    </citation>
    <scope>NUCLEOTIDE SEQUENCE [LARGE SCALE GENOMIC DNA]</scope>
    <source>
        <strain evidence="1">S2_005_002_R2_29</strain>
    </source>
</reference>
<sequence>MVGEPNLYTRVGEVIHYIWDPIGISEAPGARDEYDTYLPDIMSILSTKPPEALVKYLSWIVTERMGLSANPQHDLKVVEILFSWKEFFSDITETQGN</sequence>
<evidence type="ECO:0000313" key="2">
    <source>
        <dbReference type="Proteomes" id="UP000249417"/>
    </source>
</evidence>
<dbReference type="Proteomes" id="UP000249417">
    <property type="component" value="Unassembled WGS sequence"/>
</dbReference>